<sequence>MDSIPGNCGKSAKSYSHNIRFLARSSSDRVNRSNPTYFSHVHSGAYPLQAHARARASSGPQPGRRGLCWAAGPPLSWNDSVLVS</sequence>
<gene>
    <name evidence="1" type="ORF">CDAR_211731</name>
</gene>
<dbReference type="AlphaFoldDB" id="A0AAV4PI61"/>
<protein>
    <submittedName>
        <fullName evidence="1">Uncharacterized protein</fullName>
    </submittedName>
</protein>
<dbReference type="EMBL" id="BPLQ01002657">
    <property type="protein sequence ID" value="GIX94782.1"/>
    <property type="molecule type" value="Genomic_DNA"/>
</dbReference>
<reference evidence="1 2" key="1">
    <citation type="submission" date="2021-06" db="EMBL/GenBank/DDBJ databases">
        <title>Caerostris darwini draft genome.</title>
        <authorList>
            <person name="Kono N."/>
            <person name="Arakawa K."/>
        </authorList>
    </citation>
    <scope>NUCLEOTIDE SEQUENCE [LARGE SCALE GENOMIC DNA]</scope>
</reference>
<dbReference type="Proteomes" id="UP001054837">
    <property type="component" value="Unassembled WGS sequence"/>
</dbReference>
<name>A0AAV4PI61_9ARAC</name>
<accession>A0AAV4PI61</accession>
<keyword evidence="2" id="KW-1185">Reference proteome</keyword>
<organism evidence="1 2">
    <name type="scientific">Caerostris darwini</name>
    <dbReference type="NCBI Taxonomy" id="1538125"/>
    <lineage>
        <taxon>Eukaryota</taxon>
        <taxon>Metazoa</taxon>
        <taxon>Ecdysozoa</taxon>
        <taxon>Arthropoda</taxon>
        <taxon>Chelicerata</taxon>
        <taxon>Arachnida</taxon>
        <taxon>Araneae</taxon>
        <taxon>Araneomorphae</taxon>
        <taxon>Entelegynae</taxon>
        <taxon>Araneoidea</taxon>
        <taxon>Araneidae</taxon>
        <taxon>Caerostris</taxon>
    </lineage>
</organism>
<evidence type="ECO:0000313" key="2">
    <source>
        <dbReference type="Proteomes" id="UP001054837"/>
    </source>
</evidence>
<evidence type="ECO:0000313" key="1">
    <source>
        <dbReference type="EMBL" id="GIX94782.1"/>
    </source>
</evidence>
<proteinExistence type="predicted"/>
<comment type="caution">
    <text evidence="1">The sequence shown here is derived from an EMBL/GenBank/DDBJ whole genome shotgun (WGS) entry which is preliminary data.</text>
</comment>